<proteinExistence type="predicted"/>
<gene>
    <name evidence="2" type="ORF">fugu_011836</name>
</gene>
<feature type="region of interest" description="Disordered" evidence="1">
    <location>
        <begin position="127"/>
        <end position="160"/>
    </location>
</feature>
<protein>
    <submittedName>
        <fullName evidence="2">Uncharacterized protein</fullName>
    </submittedName>
</protein>
<dbReference type="InterPro" id="IPR033593">
    <property type="entry name" value="N-RASSF"/>
</dbReference>
<keyword evidence="3" id="KW-1185">Reference proteome</keyword>
<organism evidence="2 3">
    <name type="scientific">Takifugu bimaculatus</name>
    <dbReference type="NCBI Taxonomy" id="433685"/>
    <lineage>
        <taxon>Eukaryota</taxon>
        <taxon>Metazoa</taxon>
        <taxon>Chordata</taxon>
        <taxon>Craniata</taxon>
        <taxon>Vertebrata</taxon>
        <taxon>Euteleostomi</taxon>
        <taxon>Actinopterygii</taxon>
        <taxon>Neopterygii</taxon>
        <taxon>Teleostei</taxon>
        <taxon>Neoteleostei</taxon>
        <taxon>Acanthomorphata</taxon>
        <taxon>Eupercaria</taxon>
        <taxon>Tetraodontiformes</taxon>
        <taxon>Tetradontoidea</taxon>
        <taxon>Tetraodontidae</taxon>
        <taxon>Takifugu</taxon>
    </lineage>
</organism>
<evidence type="ECO:0000313" key="3">
    <source>
        <dbReference type="Proteomes" id="UP000516260"/>
    </source>
</evidence>
<sequence>MVQSVEAGLEEQRLQQERQETQWVSEAEARAQVLRAKAELKSQERQAVQLESSSRAVDRSLGQSNKKLQDMQHELELLTKELRQVNLQQFIKQTGTKVTVLPAEPGEEEGSNSSQTSQTKDVVLLTGSLKRPAASRPTSSHLRVLHSPLSSGLNPEGIYV</sequence>
<name>A0A4Z2C8S7_9TELE</name>
<accession>A0A4Z2C8S7</accession>
<evidence type="ECO:0000256" key="1">
    <source>
        <dbReference type="SAM" id="MobiDB-lite"/>
    </source>
</evidence>
<reference evidence="2 3" key="1">
    <citation type="submission" date="2019-04" db="EMBL/GenBank/DDBJ databases">
        <title>The sequence and de novo assembly of Takifugu bimaculatus genome using PacBio and Hi-C technologies.</title>
        <authorList>
            <person name="Xu P."/>
            <person name="Liu B."/>
            <person name="Zhou Z."/>
        </authorList>
    </citation>
    <scope>NUCLEOTIDE SEQUENCE [LARGE SCALE GENOMIC DNA]</scope>
    <source>
        <strain evidence="2">TB-2018</strain>
        <tissue evidence="2">Muscle</tissue>
    </source>
</reference>
<dbReference type="PANTHER" id="PTHR15286">
    <property type="entry name" value="RAS-ASSOCIATING DOMAIN CONTAINING PROTEIN"/>
    <property type="match status" value="1"/>
</dbReference>
<dbReference type="Proteomes" id="UP000516260">
    <property type="component" value="Chromosome 12"/>
</dbReference>
<comment type="caution">
    <text evidence="2">The sequence shown here is derived from an EMBL/GenBank/DDBJ whole genome shotgun (WGS) entry which is preliminary data.</text>
</comment>
<feature type="region of interest" description="Disordered" evidence="1">
    <location>
        <begin position="45"/>
        <end position="64"/>
    </location>
</feature>
<evidence type="ECO:0000313" key="2">
    <source>
        <dbReference type="EMBL" id="TNN00590.1"/>
    </source>
</evidence>
<dbReference type="EMBL" id="SWLE01000004">
    <property type="protein sequence ID" value="TNN00590.1"/>
    <property type="molecule type" value="Genomic_DNA"/>
</dbReference>
<dbReference type="PANTHER" id="PTHR15286:SF12">
    <property type="entry name" value="RAS ASSOCIATION DOMAIN FAMILY MEMBER 8A"/>
    <property type="match status" value="1"/>
</dbReference>
<dbReference type="AlphaFoldDB" id="A0A4Z2C8S7"/>